<dbReference type="Pfam" id="PF07883">
    <property type="entry name" value="Cupin_2"/>
    <property type="match status" value="1"/>
</dbReference>
<keyword evidence="4" id="KW-1185">Reference proteome</keyword>
<dbReference type="PROSITE" id="PS51257">
    <property type="entry name" value="PROKAR_LIPOPROTEIN"/>
    <property type="match status" value="1"/>
</dbReference>
<dbReference type="EMBL" id="FZPD01000005">
    <property type="protein sequence ID" value="SNT27976.1"/>
    <property type="molecule type" value="Genomic_DNA"/>
</dbReference>
<feature type="signal peptide" evidence="1">
    <location>
        <begin position="1"/>
        <end position="21"/>
    </location>
</feature>
<dbReference type="OrthoDB" id="1423961at2"/>
<sequence length="214" mass="24050">MKKINFIVIALVALAMSCTQSNEGTHSHGGESHTHDQTKETFSIEKLVAEVKTVPDSIMEYLHAQHHSHKVLERRTVPPGYESKELKNWSEYVAKVEDLPAINPGPGEYVHVMEGYKHGYKNLVIGITETFPGGAPPMHTHKGEESHVLLEGTILYALGDTLFTIEAPYIVNIPPMVPHAFKNIGEKTANLVVIFPTNMWEYDVLDFFPFKEEE</sequence>
<name>A0A239LBF7_EKHLU</name>
<dbReference type="InterPro" id="IPR011051">
    <property type="entry name" value="RmlC_Cupin_sf"/>
</dbReference>
<dbReference type="Gene3D" id="2.60.120.10">
    <property type="entry name" value="Jelly Rolls"/>
    <property type="match status" value="1"/>
</dbReference>
<keyword evidence="1" id="KW-0732">Signal</keyword>
<dbReference type="SUPFAM" id="SSF51182">
    <property type="entry name" value="RmlC-like cupins"/>
    <property type="match status" value="1"/>
</dbReference>
<accession>A0A239LBF7</accession>
<dbReference type="AlphaFoldDB" id="A0A239LBF7"/>
<evidence type="ECO:0000259" key="2">
    <source>
        <dbReference type="Pfam" id="PF07883"/>
    </source>
</evidence>
<proteinExistence type="predicted"/>
<feature type="domain" description="Cupin type-2" evidence="2">
    <location>
        <begin position="132"/>
        <end position="195"/>
    </location>
</feature>
<protein>
    <submittedName>
        <fullName evidence="3">Cupin domain protein</fullName>
    </submittedName>
</protein>
<dbReference type="RefSeq" id="WP_089357817.1">
    <property type="nucleotide sequence ID" value="NZ_FZPD01000005.1"/>
</dbReference>
<evidence type="ECO:0000313" key="4">
    <source>
        <dbReference type="Proteomes" id="UP000198393"/>
    </source>
</evidence>
<dbReference type="Proteomes" id="UP000198393">
    <property type="component" value="Unassembled WGS sequence"/>
</dbReference>
<organism evidence="3 4">
    <name type="scientific">Ekhidna lutea</name>
    <dbReference type="NCBI Taxonomy" id="447679"/>
    <lineage>
        <taxon>Bacteria</taxon>
        <taxon>Pseudomonadati</taxon>
        <taxon>Bacteroidota</taxon>
        <taxon>Cytophagia</taxon>
        <taxon>Cytophagales</taxon>
        <taxon>Reichenbachiellaceae</taxon>
        <taxon>Ekhidna</taxon>
    </lineage>
</organism>
<evidence type="ECO:0000313" key="3">
    <source>
        <dbReference type="EMBL" id="SNT27976.1"/>
    </source>
</evidence>
<evidence type="ECO:0000256" key="1">
    <source>
        <dbReference type="SAM" id="SignalP"/>
    </source>
</evidence>
<feature type="chain" id="PRO_5012737720" evidence="1">
    <location>
        <begin position="22"/>
        <end position="214"/>
    </location>
</feature>
<dbReference type="InterPro" id="IPR014710">
    <property type="entry name" value="RmlC-like_jellyroll"/>
</dbReference>
<reference evidence="3 4" key="1">
    <citation type="submission" date="2017-06" db="EMBL/GenBank/DDBJ databases">
        <authorList>
            <person name="Kim H.J."/>
            <person name="Triplett B.A."/>
        </authorList>
    </citation>
    <scope>NUCLEOTIDE SEQUENCE [LARGE SCALE GENOMIC DNA]</scope>
    <source>
        <strain evidence="3 4">DSM 19307</strain>
    </source>
</reference>
<gene>
    <name evidence="3" type="ORF">SAMN05421640_3140</name>
</gene>
<dbReference type="InterPro" id="IPR013096">
    <property type="entry name" value="Cupin_2"/>
</dbReference>